<gene>
    <name evidence="2" type="ORF">AMELA_G00285520</name>
</gene>
<organism evidence="2 3">
    <name type="scientific">Ameiurus melas</name>
    <name type="common">Black bullhead</name>
    <name type="synonym">Silurus melas</name>
    <dbReference type="NCBI Taxonomy" id="219545"/>
    <lineage>
        <taxon>Eukaryota</taxon>
        <taxon>Metazoa</taxon>
        <taxon>Chordata</taxon>
        <taxon>Craniata</taxon>
        <taxon>Vertebrata</taxon>
        <taxon>Euteleostomi</taxon>
        <taxon>Actinopterygii</taxon>
        <taxon>Neopterygii</taxon>
        <taxon>Teleostei</taxon>
        <taxon>Ostariophysi</taxon>
        <taxon>Siluriformes</taxon>
        <taxon>Ictaluridae</taxon>
        <taxon>Ameiurus</taxon>
    </lineage>
</organism>
<protein>
    <submittedName>
        <fullName evidence="2">Uncharacterized protein</fullName>
    </submittedName>
</protein>
<evidence type="ECO:0000313" key="3">
    <source>
        <dbReference type="Proteomes" id="UP000593565"/>
    </source>
</evidence>
<dbReference type="EMBL" id="JAAGNN010000029">
    <property type="protein sequence ID" value="KAF4070442.1"/>
    <property type="molecule type" value="Genomic_DNA"/>
</dbReference>
<sequence length="75" mass="8418">MRTLGSCRTRWYSEQPDWLTLSLRRTRKSSAVPGFTCVCAAVKQSARFDRGPPREGEKTSVLDRQASRPSTGPCE</sequence>
<feature type="region of interest" description="Disordered" evidence="1">
    <location>
        <begin position="47"/>
        <end position="75"/>
    </location>
</feature>
<evidence type="ECO:0000313" key="2">
    <source>
        <dbReference type="EMBL" id="KAF4070442.1"/>
    </source>
</evidence>
<feature type="compositionally biased region" description="Basic and acidic residues" evidence="1">
    <location>
        <begin position="47"/>
        <end position="61"/>
    </location>
</feature>
<keyword evidence="3" id="KW-1185">Reference proteome</keyword>
<accession>A0A7J5ZIF0</accession>
<reference evidence="2 3" key="1">
    <citation type="submission" date="2020-02" db="EMBL/GenBank/DDBJ databases">
        <title>A chromosome-scale genome assembly of the black bullhead catfish (Ameiurus melas).</title>
        <authorList>
            <person name="Wen M."/>
            <person name="Zham M."/>
            <person name="Cabau C."/>
            <person name="Klopp C."/>
            <person name="Donnadieu C."/>
            <person name="Roques C."/>
            <person name="Bouchez O."/>
            <person name="Lampietro C."/>
            <person name="Jouanno E."/>
            <person name="Herpin A."/>
            <person name="Louis A."/>
            <person name="Berthelot C."/>
            <person name="Parey E."/>
            <person name="Roest-Crollius H."/>
            <person name="Braasch I."/>
            <person name="Postlethwait J."/>
            <person name="Robinson-Rechavi M."/>
            <person name="Echchiki A."/>
            <person name="Begum T."/>
            <person name="Montfort J."/>
            <person name="Schartl M."/>
            <person name="Bobe J."/>
            <person name="Guiguen Y."/>
        </authorList>
    </citation>
    <scope>NUCLEOTIDE SEQUENCE [LARGE SCALE GENOMIC DNA]</scope>
    <source>
        <strain evidence="2">M_S1</strain>
        <tissue evidence="2">Blood</tissue>
    </source>
</reference>
<name>A0A7J5ZIF0_AMEME</name>
<comment type="caution">
    <text evidence="2">The sequence shown here is derived from an EMBL/GenBank/DDBJ whole genome shotgun (WGS) entry which is preliminary data.</text>
</comment>
<dbReference type="AlphaFoldDB" id="A0A7J5ZIF0"/>
<dbReference type="Proteomes" id="UP000593565">
    <property type="component" value="Unassembled WGS sequence"/>
</dbReference>
<proteinExistence type="predicted"/>
<evidence type="ECO:0000256" key="1">
    <source>
        <dbReference type="SAM" id="MobiDB-lite"/>
    </source>
</evidence>